<dbReference type="Proteomes" id="UP000184188">
    <property type="component" value="Unassembled WGS sequence"/>
</dbReference>
<evidence type="ECO:0000313" key="4">
    <source>
        <dbReference type="Proteomes" id="UP000184188"/>
    </source>
</evidence>
<evidence type="ECO:0000313" key="3">
    <source>
        <dbReference type="EMBL" id="OJJ42388.1"/>
    </source>
</evidence>
<keyword evidence="2" id="KW-1133">Transmembrane helix</keyword>
<keyword evidence="2" id="KW-0812">Transmembrane</keyword>
<feature type="transmembrane region" description="Helical" evidence="2">
    <location>
        <begin position="259"/>
        <end position="286"/>
    </location>
</feature>
<proteinExistence type="predicted"/>
<dbReference type="STRING" id="1073090.A0A1L9S5E9"/>
<keyword evidence="2" id="KW-0472">Membrane</keyword>
<dbReference type="GeneID" id="34614071"/>
<feature type="transmembrane region" description="Helical" evidence="2">
    <location>
        <begin position="344"/>
        <end position="362"/>
    </location>
</feature>
<reference evidence="4" key="1">
    <citation type="journal article" date="2017" name="Genome Biol.">
        <title>Comparative genomics reveals high biological diversity and specific adaptations in the industrially and medically important fungal genus Aspergillus.</title>
        <authorList>
            <person name="de Vries R.P."/>
            <person name="Riley R."/>
            <person name="Wiebenga A."/>
            <person name="Aguilar-Osorio G."/>
            <person name="Amillis S."/>
            <person name="Uchima C.A."/>
            <person name="Anderluh G."/>
            <person name="Asadollahi M."/>
            <person name="Askin M."/>
            <person name="Barry K."/>
            <person name="Battaglia E."/>
            <person name="Bayram O."/>
            <person name="Benocci T."/>
            <person name="Braus-Stromeyer S.A."/>
            <person name="Caldana C."/>
            <person name="Canovas D."/>
            <person name="Cerqueira G.C."/>
            <person name="Chen F."/>
            <person name="Chen W."/>
            <person name="Choi C."/>
            <person name="Clum A."/>
            <person name="Dos Santos R.A."/>
            <person name="Damasio A.R."/>
            <person name="Diallinas G."/>
            <person name="Emri T."/>
            <person name="Fekete E."/>
            <person name="Flipphi M."/>
            <person name="Freyberg S."/>
            <person name="Gallo A."/>
            <person name="Gournas C."/>
            <person name="Habgood R."/>
            <person name="Hainaut M."/>
            <person name="Harispe M.L."/>
            <person name="Henrissat B."/>
            <person name="Hilden K.S."/>
            <person name="Hope R."/>
            <person name="Hossain A."/>
            <person name="Karabika E."/>
            <person name="Karaffa L."/>
            <person name="Karanyi Z."/>
            <person name="Krasevec N."/>
            <person name="Kuo A."/>
            <person name="Kusch H."/>
            <person name="LaButti K."/>
            <person name="Lagendijk E.L."/>
            <person name="Lapidus A."/>
            <person name="Levasseur A."/>
            <person name="Lindquist E."/>
            <person name="Lipzen A."/>
            <person name="Logrieco A.F."/>
            <person name="MacCabe A."/>
            <person name="Maekelae M.R."/>
            <person name="Malavazi I."/>
            <person name="Melin P."/>
            <person name="Meyer V."/>
            <person name="Mielnichuk N."/>
            <person name="Miskei M."/>
            <person name="Molnar A.P."/>
            <person name="Mule G."/>
            <person name="Ngan C.Y."/>
            <person name="Orejas M."/>
            <person name="Orosz E."/>
            <person name="Ouedraogo J.P."/>
            <person name="Overkamp K.M."/>
            <person name="Park H.-S."/>
            <person name="Perrone G."/>
            <person name="Piumi F."/>
            <person name="Punt P.J."/>
            <person name="Ram A.F."/>
            <person name="Ramon A."/>
            <person name="Rauscher S."/>
            <person name="Record E."/>
            <person name="Riano-Pachon D.M."/>
            <person name="Robert V."/>
            <person name="Roehrig J."/>
            <person name="Ruller R."/>
            <person name="Salamov A."/>
            <person name="Salih N.S."/>
            <person name="Samson R.A."/>
            <person name="Sandor E."/>
            <person name="Sanguinetti M."/>
            <person name="Schuetze T."/>
            <person name="Sepcic K."/>
            <person name="Shelest E."/>
            <person name="Sherlock G."/>
            <person name="Sophianopoulou V."/>
            <person name="Squina F.M."/>
            <person name="Sun H."/>
            <person name="Susca A."/>
            <person name="Todd R.B."/>
            <person name="Tsang A."/>
            <person name="Unkles S.E."/>
            <person name="van de Wiele N."/>
            <person name="van Rossen-Uffink D."/>
            <person name="Oliveira J.V."/>
            <person name="Vesth T.C."/>
            <person name="Visser J."/>
            <person name="Yu J.-H."/>
            <person name="Zhou M."/>
            <person name="Andersen M.R."/>
            <person name="Archer D.B."/>
            <person name="Baker S.E."/>
            <person name="Benoit I."/>
            <person name="Brakhage A.A."/>
            <person name="Braus G.H."/>
            <person name="Fischer R."/>
            <person name="Frisvad J.C."/>
            <person name="Goldman G.H."/>
            <person name="Houbraken J."/>
            <person name="Oakley B."/>
            <person name="Pocsi I."/>
            <person name="Scazzocchio C."/>
            <person name="Seiboth B."/>
            <person name="vanKuyk P.A."/>
            <person name="Wortman J."/>
            <person name="Dyer P.S."/>
            <person name="Grigoriev I.V."/>
        </authorList>
    </citation>
    <scope>NUCLEOTIDE SEQUENCE [LARGE SCALE GENOMIC DNA]</scope>
    <source>
        <strain evidence="4">CBS 506.65</strain>
    </source>
</reference>
<dbReference type="OrthoDB" id="2688021at2759"/>
<dbReference type="EMBL" id="KV878360">
    <property type="protein sequence ID" value="OJJ42388.1"/>
    <property type="molecule type" value="Genomic_DNA"/>
</dbReference>
<dbReference type="AlphaFoldDB" id="A0A1L9S5E9"/>
<organism evidence="3 4">
    <name type="scientific">Penicilliopsis zonata CBS 506.65</name>
    <dbReference type="NCBI Taxonomy" id="1073090"/>
    <lineage>
        <taxon>Eukaryota</taxon>
        <taxon>Fungi</taxon>
        <taxon>Dikarya</taxon>
        <taxon>Ascomycota</taxon>
        <taxon>Pezizomycotina</taxon>
        <taxon>Eurotiomycetes</taxon>
        <taxon>Eurotiomycetidae</taxon>
        <taxon>Eurotiales</taxon>
        <taxon>Aspergillaceae</taxon>
        <taxon>Penicilliopsis</taxon>
    </lineage>
</organism>
<feature type="transmembrane region" description="Helical" evidence="2">
    <location>
        <begin position="485"/>
        <end position="506"/>
    </location>
</feature>
<accession>A0A1L9S5E9</accession>
<feature type="transmembrane region" description="Helical" evidence="2">
    <location>
        <begin position="461"/>
        <end position="479"/>
    </location>
</feature>
<feature type="transmembrane region" description="Helical" evidence="2">
    <location>
        <begin position="405"/>
        <end position="430"/>
    </location>
</feature>
<feature type="transmembrane region" description="Helical" evidence="2">
    <location>
        <begin position="215"/>
        <end position="239"/>
    </location>
</feature>
<sequence length="612" mass="68312">MNAGGQRRNPRVDESLCLESLLLPVVSSKNSSIEHSDTSTILPSTSFTSIIGPPPSSPREIEDESIQPKPPIRRYPPPDPGLRIRHICIFGLAAGWAFSIACLVLGLLLVISNHNMVPEKLQGMIILVNFLQINIAPASIDLASHRIFPFPAGTSMALKLVINLLATIIVDTTNYIHAVSLKWALLGERRLEFNSTIRLITCTRSHGPNSWYMNAISLVALALTYGAVSCVVTDVTTIGHWDPQAKEFITHPMRQTLDYISVNGAVLIALGIGIFVQVCISTYCLLYDGRRSAVRTWSRNTLTNAQLWAKAMEDDDDDASLAVVEVSVQNEQASMLEIAPQVRLLRHLIWGVCLFLSLWSLAQGMATATAGHSMKDTVDSLPRPLHHWRFYGAYSWAFSDQSDPYWLGLIIQTVCQSFITFALHCVELLFNLSRDEAAWRQTESIGAEIDQSFWSTLNWQIFLLVIAKATVHWVFGYAISADLTFNISLLPAITLAGMFALLALFVEYMVKKRPLGSLPATYGCFARLAELVDDWDHPRLFWGDRGAFDAHRRRAGTAGRRLADLQPGSDYIIVKHTDDLQHNDLQHNNLQRDNLQHDNLQHDNLQHESITA</sequence>
<feature type="transmembrane region" description="Helical" evidence="2">
    <location>
        <begin position="84"/>
        <end position="111"/>
    </location>
</feature>
<protein>
    <submittedName>
        <fullName evidence="3">Uncharacterized protein</fullName>
    </submittedName>
</protein>
<feature type="region of interest" description="Disordered" evidence="1">
    <location>
        <begin position="45"/>
        <end position="74"/>
    </location>
</feature>
<dbReference type="VEuPathDB" id="FungiDB:ASPZODRAFT_20506"/>
<dbReference type="RefSeq" id="XP_022576898.1">
    <property type="nucleotide sequence ID" value="XM_022727607.1"/>
</dbReference>
<evidence type="ECO:0000256" key="1">
    <source>
        <dbReference type="SAM" id="MobiDB-lite"/>
    </source>
</evidence>
<keyword evidence="4" id="KW-1185">Reference proteome</keyword>
<evidence type="ECO:0000256" key="2">
    <source>
        <dbReference type="SAM" id="Phobius"/>
    </source>
</evidence>
<name>A0A1L9S5E9_9EURO</name>
<gene>
    <name evidence="3" type="ORF">ASPZODRAFT_20506</name>
</gene>